<accession>A0A161T9F1</accession>
<dbReference type="SUPFAM" id="SSF88697">
    <property type="entry name" value="PUA domain-like"/>
    <property type="match status" value="1"/>
</dbReference>
<sequence>MKGLVVKSPHIERMLDGEKTWGIRSKNTTIRGTIDIIDSKEISLQEYQDNEKYHYVSKDDGFVLNYKKIYAWVVRNPVRFKQQKPYKHPQGAVIWVNLDEKSFNKYS</sequence>
<protein>
    <recommendedName>
        <fullName evidence="3">ASCH domain-containing protein</fullName>
    </recommendedName>
</protein>
<name>A0A161T9F1_BACCE</name>
<reference evidence="1 2" key="1">
    <citation type="submission" date="2015-09" db="EMBL/GenBank/DDBJ databases">
        <title>Bacillus cereus food isolates.</title>
        <authorList>
            <person name="Boekhorst J."/>
        </authorList>
    </citation>
    <scope>NUCLEOTIDE SEQUENCE [LARGE SCALE GENOMIC DNA]</scope>
    <source>
        <strain evidence="1 2">B4088</strain>
    </source>
</reference>
<dbReference type="InterPro" id="IPR015947">
    <property type="entry name" value="PUA-like_sf"/>
</dbReference>
<evidence type="ECO:0008006" key="3">
    <source>
        <dbReference type="Google" id="ProtNLM"/>
    </source>
</evidence>
<dbReference type="PATRIC" id="fig|1396.535.peg.1037"/>
<dbReference type="EMBL" id="LJKE01000020">
    <property type="protein sequence ID" value="KZD71237.1"/>
    <property type="molecule type" value="Genomic_DNA"/>
</dbReference>
<evidence type="ECO:0000313" key="1">
    <source>
        <dbReference type="EMBL" id="KZD71237.1"/>
    </source>
</evidence>
<dbReference type="AlphaFoldDB" id="A0A161T9F1"/>
<gene>
    <name evidence="1" type="ORF">B4088_0967</name>
</gene>
<dbReference type="Gene3D" id="2.30.130.30">
    <property type="entry name" value="Hypothetical protein"/>
    <property type="match status" value="1"/>
</dbReference>
<proteinExistence type="predicted"/>
<organism evidence="1 2">
    <name type="scientific">Bacillus cereus</name>
    <dbReference type="NCBI Taxonomy" id="1396"/>
    <lineage>
        <taxon>Bacteria</taxon>
        <taxon>Bacillati</taxon>
        <taxon>Bacillota</taxon>
        <taxon>Bacilli</taxon>
        <taxon>Bacillales</taxon>
        <taxon>Bacillaceae</taxon>
        <taxon>Bacillus</taxon>
        <taxon>Bacillus cereus group</taxon>
    </lineage>
</organism>
<dbReference type="Proteomes" id="UP000076482">
    <property type="component" value="Unassembled WGS sequence"/>
</dbReference>
<comment type="caution">
    <text evidence="1">The sequence shown here is derived from an EMBL/GenBank/DDBJ whole genome shotgun (WGS) entry which is preliminary data.</text>
</comment>
<evidence type="ECO:0000313" key="2">
    <source>
        <dbReference type="Proteomes" id="UP000076482"/>
    </source>
</evidence>